<dbReference type="EMBL" id="KZ679262">
    <property type="protein sequence ID" value="PTB40640.1"/>
    <property type="molecule type" value="Genomic_DNA"/>
</dbReference>
<sequence>ASLTVTGLLSTEKRKLLGRGKIKLRHLPRQGQDAGKRLAQAYDRFLGEQGLE</sequence>
<dbReference type="Proteomes" id="UP000240493">
    <property type="component" value="Unassembled WGS sequence"/>
</dbReference>
<gene>
    <name evidence="1" type="ORF">M441DRAFT_108920</name>
</gene>
<feature type="non-terminal residue" evidence="1">
    <location>
        <position position="52"/>
    </location>
</feature>
<keyword evidence="2" id="KW-1185">Reference proteome</keyword>
<protein>
    <submittedName>
        <fullName evidence="1">Uncharacterized protein</fullName>
    </submittedName>
</protein>
<evidence type="ECO:0000313" key="1">
    <source>
        <dbReference type="EMBL" id="PTB40640.1"/>
    </source>
</evidence>
<proteinExistence type="predicted"/>
<organism evidence="1 2">
    <name type="scientific">Trichoderma asperellum (strain ATCC 204424 / CBS 433.97 / NBRC 101777)</name>
    <dbReference type="NCBI Taxonomy" id="1042311"/>
    <lineage>
        <taxon>Eukaryota</taxon>
        <taxon>Fungi</taxon>
        <taxon>Dikarya</taxon>
        <taxon>Ascomycota</taxon>
        <taxon>Pezizomycotina</taxon>
        <taxon>Sordariomycetes</taxon>
        <taxon>Hypocreomycetidae</taxon>
        <taxon>Hypocreales</taxon>
        <taxon>Hypocreaceae</taxon>
        <taxon>Trichoderma</taxon>
    </lineage>
</organism>
<reference evidence="1 2" key="1">
    <citation type="submission" date="2016-07" db="EMBL/GenBank/DDBJ databases">
        <title>Multiple horizontal gene transfer events from other fungi enriched the ability of initially mycotrophic Trichoderma (Ascomycota) to feed on dead plant biomass.</title>
        <authorList>
            <consortium name="DOE Joint Genome Institute"/>
            <person name="Aerts A."/>
            <person name="Atanasova L."/>
            <person name="Chenthamara K."/>
            <person name="Zhang J."/>
            <person name="Grujic M."/>
            <person name="Henrissat B."/>
            <person name="Kuo A."/>
            <person name="Salamov A."/>
            <person name="Lipzen A."/>
            <person name="Labutti K."/>
            <person name="Barry K."/>
            <person name="Miao Y."/>
            <person name="Rahimi M.J."/>
            <person name="Shen Q."/>
            <person name="Grigoriev I.V."/>
            <person name="Kubicek C.P."/>
            <person name="Druzhinina I.S."/>
        </authorList>
    </citation>
    <scope>NUCLEOTIDE SEQUENCE [LARGE SCALE GENOMIC DNA]</scope>
    <source>
        <strain evidence="1 2">CBS 433.97</strain>
    </source>
</reference>
<name>A0A2T3Z796_TRIA4</name>
<dbReference type="AlphaFoldDB" id="A0A2T3Z796"/>
<feature type="non-terminal residue" evidence="1">
    <location>
        <position position="1"/>
    </location>
</feature>
<accession>A0A2T3Z796</accession>
<evidence type="ECO:0000313" key="2">
    <source>
        <dbReference type="Proteomes" id="UP000240493"/>
    </source>
</evidence>